<keyword evidence="3" id="KW-1185">Reference proteome</keyword>
<evidence type="ECO:0000256" key="1">
    <source>
        <dbReference type="SAM" id="Phobius"/>
    </source>
</evidence>
<dbReference type="EMBL" id="VOOR01000024">
    <property type="protein sequence ID" value="TXB62740.1"/>
    <property type="molecule type" value="Genomic_DNA"/>
</dbReference>
<reference evidence="2 3" key="1">
    <citation type="submission" date="2019-08" db="EMBL/GenBank/DDBJ databases">
        <title>Genome of Phaeodactylibacter luteus.</title>
        <authorList>
            <person name="Bowman J.P."/>
        </authorList>
    </citation>
    <scope>NUCLEOTIDE SEQUENCE [LARGE SCALE GENOMIC DNA]</scope>
    <source>
        <strain evidence="2 3">KCTC 42180</strain>
    </source>
</reference>
<proteinExistence type="predicted"/>
<keyword evidence="1" id="KW-1133">Transmembrane helix</keyword>
<dbReference type="RefSeq" id="WP_147167842.1">
    <property type="nucleotide sequence ID" value="NZ_VOOR01000024.1"/>
</dbReference>
<dbReference type="Proteomes" id="UP000321580">
    <property type="component" value="Unassembled WGS sequence"/>
</dbReference>
<comment type="caution">
    <text evidence="2">The sequence shown here is derived from an EMBL/GenBank/DDBJ whole genome shotgun (WGS) entry which is preliminary data.</text>
</comment>
<name>A0A5C6RM88_9BACT</name>
<organism evidence="2 3">
    <name type="scientific">Phaeodactylibacter luteus</name>
    <dbReference type="NCBI Taxonomy" id="1564516"/>
    <lineage>
        <taxon>Bacteria</taxon>
        <taxon>Pseudomonadati</taxon>
        <taxon>Bacteroidota</taxon>
        <taxon>Saprospiria</taxon>
        <taxon>Saprospirales</taxon>
        <taxon>Haliscomenobacteraceae</taxon>
        <taxon>Phaeodactylibacter</taxon>
    </lineage>
</organism>
<protein>
    <submittedName>
        <fullName evidence="2">Uncharacterized protein</fullName>
    </submittedName>
</protein>
<evidence type="ECO:0000313" key="2">
    <source>
        <dbReference type="EMBL" id="TXB62740.1"/>
    </source>
</evidence>
<accession>A0A5C6RM88</accession>
<keyword evidence="1" id="KW-0812">Transmembrane</keyword>
<keyword evidence="1" id="KW-0472">Membrane</keyword>
<sequence>MSWKEKLRYFLSGMAVLLAVAAYTFEFEWFNRTIDVARLVVGSLFVGAGAGWLLARPYARQCPGLTAKVQVYVFFIISCAVFAPLGGSLSNRWASRGNARLLPVIFVSQTPYFGSTGERGAETRQLPKGYRITFYRQEQFRTVKNPVPINPAPQRGDTVSLRFIPGFWGFDVAARNLLP</sequence>
<feature type="transmembrane region" description="Helical" evidence="1">
    <location>
        <begin position="71"/>
        <end position="90"/>
    </location>
</feature>
<evidence type="ECO:0000313" key="3">
    <source>
        <dbReference type="Proteomes" id="UP000321580"/>
    </source>
</evidence>
<dbReference type="AlphaFoldDB" id="A0A5C6RM88"/>
<dbReference type="OrthoDB" id="1701659at2"/>
<gene>
    <name evidence="2" type="ORF">FRY97_12315</name>
</gene>
<feature type="transmembrane region" description="Helical" evidence="1">
    <location>
        <begin position="7"/>
        <end position="25"/>
    </location>
</feature>
<feature type="transmembrane region" description="Helical" evidence="1">
    <location>
        <begin position="37"/>
        <end position="59"/>
    </location>
</feature>